<organism evidence="4">
    <name type="scientific">freshwater metagenome</name>
    <dbReference type="NCBI Taxonomy" id="449393"/>
    <lineage>
        <taxon>unclassified sequences</taxon>
        <taxon>metagenomes</taxon>
        <taxon>ecological metagenomes</taxon>
    </lineage>
</organism>
<dbReference type="PANTHER" id="PTHR42841">
    <property type="entry name" value="AMINE OXIDASE"/>
    <property type="match status" value="1"/>
</dbReference>
<name>A0A6J7BP33_9ZZZZ</name>
<dbReference type="InterPro" id="IPR036188">
    <property type="entry name" value="FAD/NAD-bd_sf"/>
</dbReference>
<dbReference type="InterPro" id="IPR002937">
    <property type="entry name" value="Amino_oxidase"/>
</dbReference>
<dbReference type="GO" id="GO:0016491">
    <property type="term" value="F:oxidoreductase activity"/>
    <property type="evidence" value="ECO:0007669"/>
    <property type="project" value="UniProtKB-KW"/>
</dbReference>
<dbReference type="SUPFAM" id="SSF51905">
    <property type="entry name" value="FAD/NAD(P)-binding domain"/>
    <property type="match status" value="1"/>
</dbReference>
<accession>A0A6J7BP33</accession>
<feature type="domain" description="Amine oxidase" evidence="3">
    <location>
        <begin position="13"/>
        <end position="254"/>
    </location>
</feature>
<dbReference type="AlphaFoldDB" id="A0A6J7BP33"/>
<dbReference type="PRINTS" id="PR00757">
    <property type="entry name" value="AMINEOXDASEF"/>
</dbReference>
<dbReference type="Pfam" id="PF01593">
    <property type="entry name" value="Amino_oxidase"/>
    <property type="match status" value="2"/>
</dbReference>
<comment type="cofactor">
    <cofactor evidence="1">
        <name>FAD</name>
        <dbReference type="ChEBI" id="CHEBI:57692"/>
    </cofactor>
</comment>
<gene>
    <name evidence="4" type="ORF">UFOPK3268_00280</name>
</gene>
<protein>
    <submittedName>
        <fullName evidence="4">Unannotated protein</fullName>
    </submittedName>
</protein>
<keyword evidence="2" id="KW-0560">Oxidoreductase</keyword>
<dbReference type="InterPro" id="IPR001613">
    <property type="entry name" value="Flavin_amine_oxidase"/>
</dbReference>
<evidence type="ECO:0000256" key="2">
    <source>
        <dbReference type="ARBA" id="ARBA00023002"/>
    </source>
</evidence>
<evidence type="ECO:0000259" key="3">
    <source>
        <dbReference type="Pfam" id="PF01593"/>
    </source>
</evidence>
<feature type="domain" description="Amine oxidase" evidence="3">
    <location>
        <begin position="339"/>
        <end position="411"/>
    </location>
</feature>
<dbReference type="EMBL" id="CAFBIZ010000020">
    <property type="protein sequence ID" value="CAB4846704.1"/>
    <property type="molecule type" value="Genomic_DNA"/>
</dbReference>
<evidence type="ECO:0000256" key="1">
    <source>
        <dbReference type="ARBA" id="ARBA00001974"/>
    </source>
</evidence>
<evidence type="ECO:0000313" key="4">
    <source>
        <dbReference type="EMBL" id="CAB4846704.1"/>
    </source>
</evidence>
<sequence length="415" mass="43276">MSEADVIVVGAGLAGLAAARLLTAAGRSVIVLESAEAVGGRVRSEVIDGLTLDRGFQLLNPAYPEARRVLDLDALQLRPFIPGVLLTQGDERHLIADPRRRPSALFSAARFTPGTRVEQMRFAAYAAHLASGDGRRIDRGPDSAIGDRLAIFGALSDQVLAPFLAGVLFDDSMTTSRRFAEFLLRSFILGTPALPAMGMQAIPDQLATGLDVRTRTSVVDVSPTSVTTLDGQLRARAVVVATDPATAGRLVPGLAVPTMRSGTTWWHLADMPGAALTGGLPVLVVDPARRGPLVNTVVVSNAAASYLGGAGRGERALVASTALGAGRPGTPATPDEATVRRHLGVLHGVNVDHWETVAVQRISATVPAVPPGTSFRQTPRIGGIFVAGDHRDTASIQGALVSGRRIAHAVLEALA</sequence>
<dbReference type="Gene3D" id="3.50.50.60">
    <property type="entry name" value="FAD/NAD(P)-binding domain"/>
    <property type="match status" value="1"/>
</dbReference>
<reference evidence="4" key="1">
    <citation type="submission" date="2020-05" db="EMBL/GenBank/DDBJ databases">
        <authorList>
            <person name="Chiriac C."/>
            <person name="Salcher M."/>
            <person name="Ghai R."/>
            <person name="Kavagutti S V."/>
        </authorList>
    </citation>
    <scope>NUCLEOTIDE SEQUENCE</scope>
</reference>
<proteinExistence type="predicted"/>